<name>A0AAD7MQA2_9AGAR</name>
<evidence type="ECO:0000313" key="1">
    <source>
        <dbReference type="EMBL" id="KAJ7726226.1"/>
    </source>
</evidence>
<gene>
    <name evidence="1" type="ORF">B0H16DRAFT_1780642</name>
</gene>
<evidence type="ECO:0000313" key="2">
    <source>
        <dbReference type="Proteomes" id="UP001215598"/>
    </source>
</evidence>
<comment type="caution">
    <text evidence="1">The sequence shown here is derived from an EMBL/GenBank/DDBJ whole genome shotgun (WGS) entry which is preliminary data.</text>
</comment>
<organism evidence="1 2">
    <name type="scientific">Mycena metata</name>
    <dbReference type="NCBI Taxonomy" id="1033252"/>
    <lineage>
        <taxon>Eukaryota</taxon>
        <taxon>Fungi</taxon>
        <taxon>Dikarya</taxon>
        <taxon>Basidiomycota</taxon>
        <taxon>Agaricomycotina</taxon>
        <taxon>Agaricomycetes</taxon>
        <taxon>Agaricomycetidae</taxon>
        <taxon>Agaricales</taxon>
        <taxon>Marasmiineae</taxon>
        <taxon>Mycenaceae</taxon>
        <taxon>Mycena</taxon>
    </lineage>
</organism>
<proteinExistence type="predicted"/>
<reference evidence="1" key="1">
    <citation type="submission" date="2023-03" db="EMBL/GenBank/DDBJ databases">
        <title>Massive genome expansion in bonnet fungi (Mycena s.s.) driven by repeated elements and novel gene families across ecological guilds.</title>
        <authorList>
            <consortium name="Lawrence Berkeley National Laboratory"/>
            <person name="Harder C.B."/>
            <person name="Miyauchi S."/>
            <person name="Viragh M."/>
            <person name="Kuo A."/>
            <person name="Thoen E."/>
            <person name="Andreopoulos B."/>
            <person name="Lu D."/>
            <person name="Skrede I."/>
            <person name="Drula E."/>
            <person name="Henrissat B."/>
            <person name="Morin E."/>
            <person name="Kohler A."/>
            <person name="Barry K."/>
            <person name="LaButti K."/>
            <person name="Morin E."/>
            <person name="Salamov A."/>
            <person name="Lipzen A."/>
            <person name="Mereny Z."/>
            <person name="Hegedus B."/>
            <person name="Baldrian P."/>
            <person name="Stursova M."/>
            <person name="Weitz H."/>
            <person name="Taylor A."/>
            <person name="Grigoriev I.V."/>
            <person name="Nagy L.G."/>
            <person name="Martin F."/>
            <person name="Kauserud H."/>
        </authorList>
    </citation>
    <scope>NUCLEOTIDE SEQUENCE</scope>
    <source>
        <strain evidence="1">CBHHK182m</strain>
    </source>
</reference>
<protein>
    <submittedName>
        <fullName evidence="1">Uncharacterized protein</fullName>
    </submittedName>
</protein>
<keyword evidence="2" id="KW-1185">Reference proteome</keyword>
<dbReference type="EMBL" id="JARKIB010000188">
    <property type="protein sequence ID" value="KAJ7726226.1"/>
    <property type="molecule type" value="Genomic_DNA"/>
</dbReference>
<dbReference type="AlphaFoldDB" id="A0AAD7MQA2"/>
<dbReference type="Proteomes" id="UP001215598">
    <property type="component" value="Unassembled WGS sequence"/>
</dbReference>
<sequence length="185" mass="20063">MYIPGVTVKQFRAKKAGDRVELDHRDQPCNSTYLPTGHWTPDAGEDCARTACLAHPVLFDVGAQQIESSSLERISKLEARSPSSFEVLDSATAGIGLADSESGILTSRMVSNHSPWSATGPSAVLPSELSFTSDNFKFLLAGDTNLSIYYRARCPYVASSGIHEDPTLSLGIHENPIHDDQDLEL</sequence>
<accession>A0AAD7MQA2</accession>